<sequence length="219" mass="24745">VSNNSTITTMILTDKNVNGSPNLIGGAGDRTHRLCQSLQHHTLIMTMNTMFCMICMICSEIWRHFAPSIMVTTTLVNIWCVWLIVRRAQWFIDNCSLCFVFTNFCWRLCIHNYDNFQEQQKILREASRENLKRQKLLEKDLTGGGGGGGITSRNITQKDDTAASIQGSKPVSFVDETLLKPHLELHFSGEKSLNHIPTMLNPSGKCYSFMTLGRRGEGV</sequence>
<evidence type="ECO:0000313" key="2">
    <source>
        <dbReference type="EMBL" id="ETO01843.1"/>
    </source>
</evidence>
<accession>X6LIS0</accession>
<gene>
    <name evidence="2" type="ORF">RFI_35596</name>
</gene>
<dbReference type="EMBL" id="ASPP01037268">
    <property type="protein sequence ID" value="ETO01843.1"/>
    <property type="molecule type" value="Genomic_DNA"/>
</dbReference>
<keyword evidence="3" id="KW-1185">Reference proteome</keyword>
<dbReference type="AlphaFoldDB" id="X6LIS0"/>
<keyword evidence="1" id="KW-0812">Transmembrane</keyword>
<protein>
    <submittedName>
        <fullName evidence="2">Uncharacterized protein</fullName>
    </submittedName>
</protein>
<name>X6LIS0_RETFI</name>
<proteinExistence type="predicted"/>
<organism evidence="2 3">
    <name type="scientific">Reticulomyxa filosa</name>
    <dbReference type="NCBI Taxonomy" id="46433"/>
    <lineage>
        <taxon>Eukaryota</taxon>
        <taxon>Sar</taxon>
        <taxon>Rhizaria</taxon>
        <taxon>Retaria</taxon>
        <taxon>Foraminifera</taxon>
        <taxon>Monothalamids</taxon>
        <taxon>Reticulomyxidae</taxon>
        <taxon>Reticulomyxa</taxon>
    </lineage>
</organism>
<feature type="non-terminal residue" evidence="2">
    <location>
        <position position="1"/>
    </location>
</feature>
<dbReference type="Proteomes" id="UP000023152">
    <property type="component" value="Unassembled WGS sequence"/>
</dbReference>
<feature type="transmembrane region" description="Helical" evidence="1">
    <location>
        <begin position="68"/>
        <end position="85"/>
    </location>
</feature>
<evidence type="ECO:0000313" key="3">
    <source>
        <dbReference type="Proteomes" id="UP000023152"/>
    </source>
</evidence>
<feature type="transmembrane region" description="Helical" evidence="1">
    <location>
        <begin position="43"/>
        <end position="62"/>
    </location>
</feature>
<keyword evidence="1" id="KW-0472">Membrane</keyword>
<comment type="caution">
    <text evidence="2">The sequence shown here is derived from an EMBL/GenBank/DDBJ whole genome shotgun (WGS) entry which is preliminary data.</text>
</comment>
<reference evidence="2 3" key="1">
    <citation type="journal article" date="2013" name="Curr. Biol.">
        <title>The Genome of the Foraminiferan Reticulomyxa filosa.</title>
        <authorList>
            <person name="Glockner G."/>
            <person name="Hulsmann N."/>
            <person name="Schleicher M."/>
            <person name="Noegel A.A."/>
            <person name="Eichinger L."/>
            <person name="Gallinger C."/>
            <person name="Pawlowski J."/>
            <person name="Sierra R."/>
            <person name="Euteneuer U."/>
            <person name="Pillet L."/>
            <person name="Moustafa A."/>
            <person name="Platzer M."/>
            <person name="Groth M."/>
            <person name="Szafranski K."/>
            <person name="Schliwa M."/>
        </authorList>
    </citation>
    <scope>NUCLEOTIDE SEQUENCE [LARGE SCALE GENOMIC DNA]</scope>
</reference>
<keyword evidence="1" id="KW-1133">Transmembrane helix</keyword>
<evidence type="ECO:0000256" key="1">
    <source>
        <dbReference type="SAM" id="Phobius"/>
    </source>
</evidence>